<protein>
    <submittedName>
        <fullName evidence="2">Uncharacterized protein</fullName>
    </submittedName>
</protein>
<feature type="compositionally biased region" description="Basic and acidic residues" evidence="1">
    <location>
        <begin position="121"/>
        <end position="142"/>
    </location>
</feature>
<proteinExistence type="predicted"/>
<feature type="region of interest" description="Disordered" evidence="1">
    <location>
        <begin position="44"/>
        <end position="72"/>
    </location>
</feature>
<organism evidence="2 3">
    <name type="scientific">Pleurodeles waltl</name>
    <name type="common">Iberian ribbed newt</name>
    <dbReference type="NCBI Taxonomy" id="8319"/>
    <lineage>
        <taxon>Eukaryota</taxon>
        <taxon>Metazoa</taxon>
        <taxon>Chordata</taxon>
        <taxon>Craniata</taxon>
        <taxon>Vertebrata</taxon>
        <taxon>Euteleostomi</taxon>
        <taxon>Amphibia</taxon>
        <taxon>Batrachia</taxon>
        <taxon>Caudata</taxon>
        <taxon>Salamandroidea</taxon>
        <taxon>Salamandridae</taxon>
        <taxon>Pleurodelinae</taxon>
        <taxon>Pleurodeles</taxon>
    </lineage>
</organism>
<evidence type="ECO:0000313" key="3">
    <source>
        <dbReference type="Proteomes" id="UP001066276"/>
    </source>
</evidence>
<accession>A0AAV7NP52</accession>
<feature type="region of interest" description="Disordered" evidence="1">
    <location>
        <begin position="1"/>
        <end position="27"/>
    </location>
</feature>
<feature type="compositionally biased region" description="Polar residues" evidence="1">
    <location>
        <begin position="55"/>
        <end position="72"/>
    </location>
</feature>
<sequence>MCPPIIGGTGRLSPSLEEEGEASGGRLRHWDRVAPELHRVRRGAARIPLRGNPGRISTSRVPGRNSQEPESTVTCTKQAAAGKEAVEAVETVGGSGRQSGGVAAPPFFSSNPFQVGGPGQKEGERRNEVSGAEGKRSINIRDKVSEPLEKCCKEGR</sequence>
<keyword evidence="3" id="KW-1185">Reference proteome</keyword>
<comment type="caution">
    <text evidence="2">The sequence shown here is derived from an EMBL/GenBank/DDBJ whole genome shotgun (WGS) entry which is preliminary data.</text>
</comment>
<evidence type="ECO:0000256" key="1">
    <source>
        <dbReference type="SAM" id="MobiDB-lite"/>
    </source>
</evidence>
<reference evidence="2" key="1">
    <citation type="journal article" date="2022" name="bioRxiv">
        <title>Sequencing and chromosome-scale assembly of the giantPleurodeles waltlgenome.</title>
        <authorList>
            <person name="Brown T."/>
            <person name="Elewa A."/>
            <person name="Iarovenko S."/>
            <person name="Subramanian E."/>
            <person name="Araus A.J."/>
            <person name="Petzold A."/>
            <person name="Susuki M."/>
            <person name="Suzuki K.-i.T."/>
            <person name="Hayashi T."/>
            <person name="Toyoda A."/>
            <person name="Oliveira C."/>
            <person name="Osipova E."/>
            <person name="Leigh N.D."/>
            <person name="Simon A."/>
            <person name="Yun M.H."/>
        </authorList>
    </citation>
    <scope>NUCLEOTIDE SEQUENCE</scope>
    <source>
        <strain evidence="2">20211129_DDA</strain>
        <tissue evidence="2">Liver</tissue>
    </source>
</reference>
<name>A0AAV7NP52_PLEWA</name>
<dbReference type="AlphaFoldDB" id="A0AAV7NP52"/>
<gene>
    <name evidence="2" type="ORF">NDU88_006051</name>
</gene>
<evidence type="ECO:0000313" key="2">
    <source>
        <dbReference type="EMBL" id="KAJ1117855.1"/>
    </source>
</evidence>
<dbReference type="Proteomes" id="UP001066276">
    <property type="component" value="Chromosome 8"/>
</dbReference>
<dbReference type="EMBL" id="JANPWB010000012">
    <property type="protein sequence ID" value="KAJ1117855.1"/>
    <property type="molecule type" value="Genomic_DNA"/>
</dbReference>
<feature type="region of interest" description="Disordered" evidence="1">
    <location>
        <begin position="91"/>
        <end position="142"/>
    </location>
</feature>